<sequence>MTPERYAAMTLAERAHWITQAGPLSGAEQDLVLADNDPFIQAAAAMNHHMSEEFLQRLHDTVADDALRELVGTNPSRRSR</sequence>
<organism evidence="1 2">
    <name type="scientific">Cellulomonas septica</name>
    <dbReference type="NCBI Taxonomy" id="285080"/>
    <lineage>
        <taxon>Bacteria</taxon>
        <taxon>Bacillati</taxon>
        <taxon>Actinomycetota</taxon>
        <taxon>Actinomycetes</taxon>
        <taxon>Micrococcales</taxon>
        <taxon>Cellulomonadaceae</taxon>
        <taxon>Cellulomonas</taxon>
    </lineage>
</organism>
<keyword evidence="2" id="KW-1185">Reference proteome</keyword>
<evidence type="ECO:0000313" key="1">
    <source>
        <dbReference type="EMBL" id="NKY39694.1"/>
    </source>
</evidence>
<proteinExistence type="predicted"/>
<evidence type="ECO:0000313" key="2">
    <source>
        <dbReference type="Proteomes" id="UP000777774"/>
    </source>
</evidence>
<reference evidence="1 2" key="1">
    <citation type="submission" date="2020-04" db="EMBL/GenBank/DDBJ databases">
        <title>MicrobeNet Type strains.</title>
        <authorList>
            <person name="Nicholson A.C."/>
        </authorList>
    </citation>
    <scope>NUCLEOTIDE SEQUENCE [LARGE SCALE GENOMIC DNA]</scope>
    <source>
        <strain evidence="1 2">ATCC BAA-787</strain>
    </source>
</reference>
<protein>
    <submittedName>
        <fullName evidence="1">Uncharacterized protein</fullName>
    </submittedName>
</protein>
<dbReference type="RefSeq" id="WP_168678753.1">
    <property type="nucleotide sequence ID" value="NZ_JAAXOY010000194.1"/>
</dbReference>
<accession>A0ABX1K0J5</accession>
<comment type="caution">
    <text evidence="1">The sequence shown here is derived from an EMBL/GenBank/DDBJ whole genome shotgun (WGS) entry which is preliminary data.</text>
</comment>
<name>A0ABX1K0J5_9CELL</name>
<dbReference type="Proteomes" id="UP000777774">
    <property type="component" value="Unassembled WGS sequence"/>
</dbReference>
<dbReference type="EMBL" id="JAAXOY010000194">
    <property type="protein sequence ID" value="NKY39694.1"/>
    <property type="molecule type" value="Genomic_DNA"/>
</dbReference>
<gene>
    <name evidence="1" type="ORF">HGA02_09190</name>
</gene>